<gene>
    <name evidence="9" type="primary">LOC108666918</name>
</gene>
<dbReference type="OrthoDB" id="6105938at2759"/>
<dbReference type="SUPFAM" id="SSF57845">
    <property type="entry name" value="B-box zinc-binding domain"/>
    <property type="match status" value="1"/>
</dbReference>
<evidence type="ECO:0000259" key="7">
    <source>
        <dbReference type="PROSITE" id="PS50119"/>
    </source>
</evidence>
<dbReference type="PANTHER" id="PTHR24103">
    <property type="entry name" value="E3 UBIQUITIN-PROTEIN LIGASE TRIM"/>
    <property type="match status" value="1"/>
</dbReference>
<dbReference type="GeneID" id="108666918"/>
<evidence type="ECO:0000256" key="5">
    <source>
        <dbReference type="SAM" id="Coils"/>
    </source>
</evidence>
<dbReference type="GO" id="GO:0008270">
    <property type="term" value="F:zinc ion binding"/>
    <property type="evidence" value="ECO:0007669"/>
    <property type="project" value="UniProtKB-KW"/>
</dbReference>
<dbReference type="SMART" id="SM00184">
    <property type="entry name" value="RING"/>
    <property type="match status" value="1"/>
</dbReference>
<keyword evidence="1" id="KW-0479">Metal-binding</keyword>
<feature type="domain" description="RING-type" evidence="6">
    <location>
        <begin position="8"/>
        <end position="51"/>
    </location>
</feature>
<evidence type="ECO:0000256" key="4">
    <source>
        <dbReference type="PROSITE-ProRule" id="PRU00024"/>
    </source>
</evidence>
<evidence type="ECO:0000313" key="8">
    <source>
        <dbReference type="Proteomes" id="UP000694843"/>
    </source>
</evidence>
<dbReference type="Pfam" id="PF13639">
    <property type="entry name" value="zf-RING_2"/>
    <property type="match status" value="1"/>
</dbReference>
<accession>A0A8B7N7V8</accession>
<dbReference type="Gene3D" id="3.30.40.10">
    <property type="entry name" value="Zinc/RING finger domain, C3HC4 (zinc finger)"/>
    <property type="match status" value="1"/>
</dbReference>
<dbReference type="PROSITE" id="PS50119">
    <property type="entry name" value="ZF_BBOX"/>
    <property type="match status" value="1"/>
</dbReference>
<dbReference type="InterPro" id="IPR001841">
    <property type="entry name" value="Znf_RING"/>
</dbReference>
<dbReference type="InterPro" id="IPR050143">
    <property type="entry name" value="TRIM/RBCC"/>
</dbReference>
<reference evidence="9" key="1">
    <citation type="submission" date="2025-08" db="UniProtKB">
        <authorList>
            <consortium name="RefSeq"/>
        </authorList>
    </citation>
    <scope>IDENTIFICATION</scope>
    <source>
        <tissue evidence="9">Whole organism</tissue>
    </source>
</reference>
<proteinExistence type="predicted"/>
<evidence type="ECO:0000256" key="2">
    <source>
        <dbReference type="ARBA" id="ARBA00022771"/>
    </source>
</evidence>
<evidence type="ECO:0000313" key="9">
    <source>
        <dbReference type="RefSeq" id="XP_018009369.1"/>
    </source>
</evidence>
<dbReference type="Pfam" id="PF00643">
    <property type="entry name" value="zf-B_box"/>
    <property type="match status" value="1"/>
</dbReference>
<dbReference type="InterPro" id="IPR017907">
    <property type="entry name" value="Znf_RING_CS"/>
</dbReference>
<feature type="coiled-coil region" evidence="5">
    <location>
        <begin position="158"/>
        <end position="185"/>
    </location>
</feature>
<dbReference type="PROSITE" id="PS00518">
    <property type="entry name" value="ZF_RING_1"/>
    <property type="match status" value="1"/>
</dbReference>
<keyword evidence="2 4" id="KW-0863">Zinc-finger</keyword>
<evidence type="ECO:0000256" key="3">
    <source>
        <dbReference type="ARBA" id="ARBA00022833"/>
    </source>
</evidence>
<dbReference type="InterPro" id="IPR013083">
    <property type="entry name" value="Znf_RING/FYVE/PHD"/>
</dbReference>
<dbReference type="InterPro" id="IPR000315">
    <property type="entry name" value="Znf_B-box"/>
</dbReference>
<keyword evidence="5" id="KW-0175">Coiled coil</keyword>
<dbReference type="RefSeq" id="XP_018009369.1">
    <property type="nucleotide sequence ID" value="XM_018153880.2"/>
</dbReference>
<sequence length="532" mass="60526">MANNSPVCEVCIGDFDSEDHKPLMLPCGHAFCYECVDTLAENQNNSCPSCRRNFSGDIGDLPVCYTLIPKTSMKTEAISNEAKCHEHEFQFLYWCKTCKQVACKQCALGMHNGHNLLLKEEAVKLDSQFFPSRDFLINKLTTQKSLVASLTSACDANLSDLTELIARIENQRDYLNSKKIQIEQDLDILQKKTSTRSPKTVEEKNWTHLMITSRTCKPIDEQEHLIVVKNVVQRNVLNILRNIDVTGLKSLQVEQQLMMNDKEWNIANEEDSHRALLTLWTTSNKPSNVVVRDAPREPISSMPALLACVAQVCDKIDLQLRGSFWQTYYEQPQLNDDLLRPFIRSKERNKLQTFYGRISQDMVLKLASRKMFCLGLRIDHATDMSIVNAVVDSQCHSFHIAVSEQVGRQGLDAISPQLLAKCCVFLHFVQLNDGDVPWLMHVVDSLVPRSLSKSQDKSRRIAGLYLVDCQFTALEALRVISWVDDNRLTSNVWYQTADCDDFTKKLLQDKAAGAKIELSWNAILPRAPRILR</sequence>
<protein>
    <submittedName>
        <fullName evidence="9">Tripartite motif-containing protein 65 isoform X1</fullName>
    </submittedName>
</protein>
<dbReference type="AlphaFoldDB" id="A0A8B7N7V8"/>
<dbReference type="Gene3D" id="3.30.160.60">
    <property type="entry name" value="Classic Zinc Finger"/>
    <property type="match status" value="1"/>
</dbReference>
<dbReference type="SUPFAM" id="SSF57850">
    <property type="entry name" value="RING/U-box"/>
    <property type="match status" value="1"/>
</dbReference>
<dbReference type="PROSITE" id="PS50089">
    <property type="entry name" value="ZF_RING_2"/>
    <property type="match status" value="1"/>
</dbReference>
<evidence type="ECO:0000259" key="6">
    <source>
        <dbReference type="PROSITE" id="PS50089"/>
    </source>
</evidence>
<feature type="domain" description="B box-type" evidence="7">
    <location>
        <begin position="79"/>
        <end position="125"/>
    </location>
</feature>
<dbReference type="Proteomes" id="UP000694843">
    <property type="component" value="Unplaced"/>
</dbReference>
<keyword evidence="3" id="KW-0862">Zinc</keyword>
<dbReference type="KEGG" id="hazt:108666918"/>
<keyword evidence="8" id="KW-1185">Reference proteome</keyword>
<organism evidence="8 9">
    <name type="scientific">Hyalella azteca</name>
    <name type="common">Amphipod</name>
    <dbReference type="NCBI Taxonomy" id="294128"/>
    <lineage>
        <taxon>Eukaryota</taxon>
        <taxon>Metazoa</taxon>
        <taxon>Ecdysozoa</taxon>
        <taxon>Arthropoda</taxon>
        <taxon>Crustacea</taxon>
        <taxon>Multicrustacea</taxon>
        <taxon>Malacostraca</taxon>
        <taxon>Eumalacostraca</taxon>
        <taxon>Peracarida</taxon>
        <taxon>Amphipoda</taxon>
        <taxon>Senticaudata</taxon>
        <taxon>Talitrida</taxon>
        <taxon>Talitroidea</taxon>
        <taxon>Hyalellidae</taxon>
        <taxon>Hyalella</taxon>
    </lineage>
</organism>
<name>A0A8B7N7V8_HYAAZ</name>
<evidence type="ECO:0000256" key="1">
    <source>
        <dbReference type="ARBA" id="ARBA00022723"/>
    </source>
</evidence>
<dbReference type="SMART" id="SM00336">
    <property type="entry name" value="BBOX"/>
    <property type="match status" value="1"/>
</dbReference>